<evidence type="ECO:0000256" key="2">
    <source>
        <dbReference type="ARBA" id="ARBA00008661"/>
    </source>
</evidence>
<dbReference type="SUPFAM" id="SSF53448">
    <property type="entry name" value="Nucleotide-diphospho-sugar transferases"/>
    <property type="match status" value="1"/>
</dbReference>
<dbReference type="Proteomes" id="UP000249723">
    <property type="component" value="Unassembled WGS sequence"/>
</dbReference>
<gene>
    <name evidence="13" type="ORF">BZ3500_MVSOF-1268-A1-R1_CHR3-3G06437</name>
</gene>
<dbReference type="PANTHER" id="PTHR28147">
    <property type="entry name" value="N-GLYCOSYLATION PROTEIN EOS1"/>
    <property type="match status" value="1"/>
</dbReference>
<feature type="transmembrane region" description="Helical" evidence="12">
    <location>
        <begin position="451"/>
        <end position="473"/>
    </location>
</feature>
<keyword evidence="14" id="KW-1185">Reference proteome</keyword>
<keyword evidence="7" id="KW-0735">Signal-anchor</keyword>
<feature type="compositionally biased region" description="Polar residues" evidence="11">
    <location>
        <begin position="43"/>
        <end position="56"/>
    </location>
</feature>
<feature type="compositionally biased region" description="Pro residues" evidence="11">
    <location>
        <begin position="313"/>
        <end position="323"/>
    </location>
</feature>
<dbReference type="InterPro" id="IPR021100">
    <property type="entry name" value="N-glycosylation_EOS1"/>
</dbReference>
<dbReference type="GO" id="GO:0034599">
    <property type="term" value="P:cellular response to oxidative stress"/>
    <property type="evidence" value="ECO:0007669"/>
    <property type="project" value="InterPro"/>
</dbReference>
<feature type="compositionally biased region" description="Polar residues" evidence="11">
    <location>
        <begin position="301"/>
        <end position="310"/>
    </location>
</feature>
<evidence type="ECO:0000256" key="7">
    <source>
        <dbReference type="ARBA" id="ARBA00022968"/>
    </source>
</evidence>
<dbReference type="Gene3D" id="3.90.550.50">
    <property type="match status" value="1"/>
</dbReference>
<reference evidence="14" key="1">
    <citation type="submission" date="2016-10" db="EMBL/GenBank/DDBJ databases">
        <authorList>
            <person name="Jeantristanb JTB J.-T."/>
            <person name="Ricardo R."/>
        </authorList>
    </citation>
    <scope>NUCLEOTIDE SEQUENCE [LARGE SCALE GENOMIC DNA]</scope>
</reference>
<keyword evidence="10 12" id="KW-0472">Membrane</keyword>
<dbReference type="Pfam" id="PF04488">
    <property type="entry name" value="Gly_transf_sug"/>
    <property type="match status" value="1"/>
</dbReference>
<dbReference type="Pfam" id="PF01762">
    <property type="entry name" value="Galactosyl_T"/>
    <property type="match status" value="1"/>
</dbReference>
<keyword evidence="5" id="KW-0808">Transferase</keyword>
<dbReference type="EMBL" id="FMWP01000094">
    <property type="protein sequence ID" value="SCZ97891.1"/>
    <property type="molecule type" value="Genomic_DNA"/>
</dbReference>
<dbReference type="GO" id="GO:0016758">
    <property type="term" value="F:hexosyltransferase activity"/>
    <property type="evidence" value="ECO:0007669"/>
    <property type="project" value="InterPro"/>
</dbReference>
<keyword evidence="6 12" id="KW-0812">Transmembrane</keyword>
<feature type="transmembrane region" description="Helical" evidence="12">
    <location>
        <begin position="414"/>
        <end position="439"/>
    </location>
</feature>
<comment type="similarity">
    <text evidence="3">Belongs to the glycosyltransferase 32 family.</text>
</comment>
<evidence type="ECO:0000256" key="4">
    <source>
        <dbReference type="ARBA" id="ARBA00022676"/>
    </source>
</evidence>
<dbReference type="InterPro" id="IPR029044">
    <property type="entry name" value="Nucleotide-diphossugar_trans"/>
</dbReference>
<dbReference type="GO" id="GO:0005789">
    <property type="term" value="C:endoplasmic reticulum membrane"/>
    <property type="evidence" value="ECO:0007669"/>
    <property type="project" value="InterPro"/>
</dbReference>
<evidence type="ECO:0000256" key="11">
    <source>
        <dbReference type="SAM" id="MobiDB-lite"/>
    </source>
</evidence>
<sequence length="1409" mass="155541">MAPTRTHAFGSRSRNSSRTSLGELATAAAGPGPSSSLAHGEGSTASSSHPQLSSGTIPGAGDSSSTSYTGPPPPYSDAQGPPRSRSVPSLPNLNFSFTALPSSSSSRGIIHDSNGHANAHSHSHIYSQGQGHHYDVASLASSFLSSHSGHSHRPSLQTRQSSSSLTFAHSCSYVDTSADEEVHFYPLQGGPQHQHRNGGSQNLSLYYENQPPTPDDEELEEEAIQFRPRTSRKLRASVSVHASSTARATPLDASAAPLAHATGAQTTPGVYRRGTEHPGMRTRAVAQNGGGGETGGDHNDSPSTLLTSSNPIPTHPPPRPPGPFLPRSRRWALLFHFIQSFSVLPSFFGFAYAVHRFYSPAPLVPASSTWIDYGRAAGVTQARSTRLDWVLAGMWALACAYFSHSLARGLLRRWLVYYSLLPTIVRVFSLQAICWPLTLTTHRVLSFDQPVAAWLVCASTAAFSVGGISCAATRDCKDLTNERSFSASPQNVIQIWVTSNIVERKDQRGHQRWQLLSYVVQAVVGPPVRSEKFRKGERALSWKRVLWGTMVPFAVLGWITTVALLGQQFVARYHGGGGVDLGRPRLNSAVGSGGVTHGLTIVDLDRNADMRIVILVTSSWTNRSRANRQTFRESSVLLFPKSSSTISVTYRFLLGTAPSPQTAAREGPAIAAEAAQNGDLLLVPAHDSYADLSRKIYEGWKWAGQLDVDYIFKTDDDILLRMDVLAKEFIALGRRREYWKGFAYWDIPAIKDASNKNADFAYDLSSFPPYTAGALHILSRDLVQLIAPPDASRLFVMNEDQNLGLWLYPSGIRPIHDRRIQQAQVCENDMVAKHFGGQYVEPNGLGPREMYANIVAGRKLCDGFLTRWCGVCYPSCRSRDNHWRDWGFMCDEMKGATLSNRPAAQIASLDAPVKAPPPPYILGSSDDPWVIPGLLSQHSSTFSHTDDWHLLHMLCWTTGPDTFQERHYQAIESIWAHEPRAVLFMMSTSLPLDFFHDYTQHGYSIHIVRIGGVELLQNGWFLGPQSEKWLMEWEQWAKGPSFYSHLTDYLRYLFLFKFGGTYLDMDAPWVRSPPDSNVEFIGADYSTVASDLDWTLDEDGMYLAPGVMRFRRGWTLFHDIMESAFSPSTYRVDCFNCVGPRAITLGVKSRRRQLELNGFTIVPPYVLYPRNWINSHELVKRLPQGQASAELHAIAEKSWSIHLFGKMTNHLRIQPGSIVAEAFERFELRIPRRIGYLSSGEKELGTPSLGTGLTLEAPSHYVYRSRAGLSHEEVRDLDLRGSIDGSFDGLDLIFIRAVQSPRVARASIRVSTKRGGKLAFRSSSARVFAKRDVANATDAVPGLATDGELGAVSHVELDLVDASLRDINVVLGSLVYVRGSVGAREWNGDEMNIEVVYGSERASHIVHIA</sequence>
<evidence type="ECO:0000256" key="6">
    <source>
        <dbReference type="ARBA" id="ARBA00022692"/>
    </source>
</evidence>
<evidence type="ECO:0000256" key="9">
    <source>
        <dbReference type="ARBA" id="ARBA00023034"/>
    </source>
</evidence>
<feature type="region of interest" description="Disordered" evidence="11">
    <location>
        <begin position="1"/>
        <end position="128"/>
    </location>
</feature>
<keyword evidence="8 12" id="KW-1133">Transmembrane helix</keyword>
<protein>
    <submittedName>
        <fullName evidence="13">BZ3500_MvSof-1268-A1-R1_Chr3-3g06437 protein</fullName>
    </submittedName>
</protein>
<feature type="transmembrane region" description="Helical" evidence="12">
    <location>
        <begin position="331"/>
        <end position="354"/>
    </location>
</feature>
<name>A0A2X0LBS4_9BASI</name>
<evidence type="ECO:0000256" key="3">
    <source>
        <dbReference type="ARBA" id="ARBA00009003"/>
    </source>
</evidence>
<evidence type="ECO:0000313" key="13">
    <source>
        <dbReference type="EMBL" id="SCZ97891.1"/>
    </source>
</evidence>
<feature type="compositionally biased region" description="Low complexity" evidence="11">
    <location>
        <begin position="24"/>
        <end position="38"/>
    </location>
</feature>
<comment type="subcellular location">
    <subcellularLocation>
        <location evidence="1">Golgi apparatus membrane</location>
        <topology evidence="1">Single-pass type II membrane protein</topology>
    </subcellularLocation>
</comment>
<dbReference type="PANTHER" id="PTHR28147:SF1">
    <property type="entry name" value="N-GLYCOSYLATION PROTEIN EOS1"/>
    <property type="match status" value="1"/>
</dbReference>
<feature type="compositionally biased region" description="Polar residues" evidence="11">
    <location>
        <begin position="86"/>
        <end position="101"/>
    </location>
</feature>
<dbReference type="GO" id="GO:0000139">
    <property type="term" value="C:Golgi membrane"/>
    <property type="evidence" value="ECO:0007669"/>
    <property type="project" value="UniProtKB-SubCell"/>
</dbReference>
<evidence type="ECO:0000256" key="5">
    <source>
        <dbReference type="ARBA" id="ARBA00022679"/>
    </source>
</evidence>
<comment type="similarity">
    <text evidence="2">Belongs to the glycosyltransferase 31 family.</text>
</comment>
<proteinExistence type="inferred from homology"/>
<accession>A0A2X0LBS4</accession>
<dbReference type="InterPro" id="IPR002659">
    <property type="entry name" value="Glyco_trans_31"/>
</dbReference>
<organism evidence="13 14">
    <name type="scientific">Microbotryum saponariae</name>
    <dbReference type="NCBI Taxonomy" id="289078"/>
    <lineage>
        <taxon>Eukaryota</taxon>
        <taxon>Fungi</taxon>
        <taxon>Dikarya</taxon>
        <taxon>Basidiomycota</taxon>
        <taxon>Pucciniomycotina</taxon>
        <taxon>Microbotryomycetes</taxon>
        <taxon>Microbotryales</taxon>
        <taxon>Microbotryaceae</taxon>
        <taxon>Microbotryum</taxon>
    </lineage>
</organism>
<feature type="transmembrane region" description="Helical" evidence="12">
    <location>
        <begin position="545"/>
        <end position="565"/>
    </location>
</feature>
<dbReference type="Pfam" id="PF12326">
    <property type="entry name" value="EOS1"/>
    <property type="match status" value="2"/>
</dbReference>
<keyword evidence="9" id="KW-0333">Golgi apparatus</keyword>
<feature type="region of interest" description="Disordered" evidence="11">
    <location>
        <begin position="266"/>
        <end position="323"/>
    </location>
</feature>
<feature type="transmembrane region" description="Helical" evidence="12">
    <location>
        <begin position="389"/>
        <end position="407"/>
    </location>
</feature>
<evidence type="ECO:0000313" key="14">
    <source>
        <dbReference type="Proteomes" id="UP000249723"/>
    </source>
</evidence>
<evidence type="ECO:0000256" key="12">
    <source>
        <dbReference type="SAM" id="Phobius"/>
    </source>
</evidence>
<dbReference type="STRING" id="289078.A0A2X0LBS4"/>
<dbReference type="GO" id="GO:0006487">
    <property type="term" value="P:protein N-linked glycosylation"/>
    <property type="evidence" value="ECO:0007669"/>
    <property type="project" value="TreeGrafter"/>
</dbReference>
<evidence type="ECO:0000256" key="10">
    <source>
        <dbReference type="ARBA" id="ARBA00023136"/>
    </source>
</evidence>
<dbReference type="Gene3D" id="3.90.550.20">
    <property type="match status" value="1"/>
</dbReference>
<keyword evidence="4" id="KW-0328">Glycosyltransferase</keyword>
<dbReference type="OrthoDB" id="2139606at2759"/>
<dbReference type="InterPro" id="IPR007577">
    <property type="entry name" value="GlycoTrfase_DXD_sugar-bd_CS"/>
</dbReference>
<evidence type="ECO:0000256" key="8">
    <source>
        <dbReference type="ARBA" id="ARBA00022989"/>
    </source>
</evidence>
<evidence type="ECO:0000256" key="1">
    <source>
        <dbReference type="ARBA" id="ARBA00004323"/>
    </source>
</evidence>